<dbReference type="PANTHER" id="PTHR16305">
    <property type="entry name" value="TESTICULAR SOLUBLE ADENYLYL CYCLASE"/>
    <property type="match status" value="1"/>
</dbReference>
<dbReference type="GO" id="GO:0005524">
    <property type="term" value="F:ATP binding"/>
    <property type="evidence" value="ECO:0007669"/>
    <property type="project" value="UniProtKB-KW"/>
</dbReference>
<dbReference type="PANTHER" id="PTHR16305:SF35">
    <property type="entry name" value="TRANSCRIPTIONAL ACTIVATOR DOMAIN"/>
    <property type="match status" value="1"/>
</dbReference>
<organism evidence="4 5">
    <name type="scientific">Streptomyces acidicola</name>
    <dbReference type="NCBI Taxonomy" id="2596892"/>
    <lineage>
        <taxon>Bacteria</taxon>
        <taxon>Bacillati</taxon>
        <taxon>Actinomycetota</taxon>
        <taxon>Actinomycetes</taxon>
        <taxon>Kitasatosporales</taxon>
        <taxon>Streptomycetaceae</taxon>
        <taxon>Streptomyces</taxon>
    </lineage>
</organism>
<keyword evidence="1" id="KW-0547">Nucleotide-binding</keyword>
<comment type="caution">
    <text evidence="4">The sequence shown here is derived from an EMBL/GenBank/DDBJ whole genome shotgun (WGS) entry which is preliminary data.</text>
</comment>
<gene>
    <name evidence="4" type="ORF">FPZ41_37415</name>
</gene>
<proteinExistence type="predicted"/>
<name>A0A5N8X2Y6_9ACTN</name>
<dbReference type="InterPro" id="IPR000792">
    <property type="entry name" value="Tscrpt_reg_LuxR_C"/>
</dbReference>
<accession>A0A5N8X2Y6</accession>
<dbReference type="SMART" id="SM00421">
    <property type="entry name" value="HTH_LUXR"/>
    <property type="match status" value="1"/>
</dbReference>
<dbReference type="Pfam" id="PF13191">
    <property type="entry name" value="AAA_16"/>
    <property type="match status" value="1"/>
</dbReference>
<evidence type="ECO:0000313" key="5">
    <source>
        <dbReference type="Proteomes" id="UP000373149"/>
    </source>
</evidence>
<dbReference type="InterPro" id="IPR011990">
    <property type="entry name" value="TPR-like_helical_dom_sf"/>
</dbReference>
<dbReference type="InterPro" id="IPR041664">
    <property type="entry name" value="AAA_16"/>
</dbReference>
<dbReference type="SUPFAM" id="SSF52540">
    <property type="entry name" value="P-loop containing nucleoside triphosphate hydrolases"/>
    <property type="match status" value="1"/>
</dbReference>
<dbReference type="GO" id="GO:0003677">
    <property type="term" value="F:DNA binding"/>
    <property type="evidence" value="ECO:0007669"/>
    <property type="project" value="InterPro"/>
</dbReference>
<dbReference type="EMBL" id="VMNX01000230">
    <property type="protein sequence ID" value="MPY53941.1"/>
    <property type="molecule type" value="Genomic_DNA"/>
</dbReference>
<dbReference type="PRINTS" id="PR00038">
    <property type="entry name" value="HTHLUXR"/>
</dbReference>
<dbReference type="Proteomes" id="UP000373149">
    <property type="component" value="Unassembled WGS sequence"/>
</dbReference>
<dbReference type="Pfam" id="PF00196">
    <property type="entry name" value="GerE"/>
    <property type="match status" value="1"/>
</dbReference>
<dbReference type="GO" id="GO:0006355">
    <property type="term" value="P:regulation of DNA-templated transcription"/>
    <property type="evidence" value="ECO:0007669"/>
    <property type="project" value="InterPro"/>
</dbReference>
<evidence type="ECO:0000259" key="3">
    <source>
        <dbReference type="PROSITE" id="PS50043"/>
    </source>
</evidence>
<evidence type="ECO:0000313" key="4">
    <source>
        <dbReference type="EMBL" id="MPY53941.1"/>
    </source>
</evidence>
<feature type="domain" description="HTH luxR-type" evidence="3">
    <location>
        <begin position="890"/>
        <end position="955"/>
    </location>
</feature>
<dbReference type="PROSITE" id="PS00622">
    <property type="entry name" value="HTH_LUXR_1"/>
    <property type="match status" value="1"/>
</dbReference>
<dbReference type="InterPro" id="IPR016032">
    <property type="entry name" value="Sig_transdc_resp-reg_C-effctor"/>
</dbReference>
<sequence length="959" mass="102530">MASTSGLKAEDEPTLVGRDLELALIREHLHGTGEGRAVLLRGPAGIGKTRLMHALTEPDADARVLTVKCQESGGAAYEAVRGLFAPLGLTDDPARHPLLVPQQATSAPSLAGSVALAGSAALALPALTTDGDPDGRPADMYGVMHGLYWLTASLAAERPLVLAVDDLQWCDEASLRWLGFLLRRAEGLPVALLFTLRTEVEPARPDVLDEMADAASCLTVDVEPLTDDAVCDMLAASLAVTPDASVVARCVELTGGNPFLVQLLARELRHRAPDAALDADVLRDGLGHGTVARFHLDRLTPERLAVAKALAVLESDDIEPVAALAGTTPGPAAGAVDALRAAGLLRPDSLAYRHDLMRQAVLDATPAEERLALRERAARLLNDSGRPSDQAAVQLMHLPEVPEPWMVTVLRSAALGAEQRGAPATAGQYLSRALRYDLDDIELLSASARVLAHSDHPTALSRLEHALSLATDPRLRCRLVLQYVITSLGAQNSLRAFELVGETLFMVESELGDTPDEQALRTLVEAMALVSGLDEKSTVRRVSERFREHTLPPGETAEERLLLGMLCALGTLEGRPAAELVPAAQRVLRVGDVSLGGWGALGASLTLYLADEIKPVEFVLTTLLEHAQKRGQAWNSAIVSTTRAQVHLWSGNIAQALADAQLAFDLVHRDLHVKSAVGPQCTLADVMVLRGDARRAEELLDLVRRPRLDEFALESHTYMMSRARARAALGDLEGALGHLVRCGDSLAEAGIGNPVLAPWWYDAAQVLADLGRYGEGRDVVDRVAPAVRRWGTPRAQGMLAVARGVLTPGDTGIDELTEASRLLDGSPGRLEHARAEYLLGRRLLERGDSEGARERLRRAIDIAVLCGDRQLLDQAVPALGAAGGRLRRGTESPTDALSGSERQVAERAAAGATNREIAEALFLTQRTVEFHLTSVYRKLGIRGRGGLAAVLAAERRPVG</sequence>
<dbReference type="Gene3D" id="1.10.10.10">
    <property type="entry name" value="Winged helix-like DNA-binding domain superfamily/Winged helix DNA-binding domain"/>
    <property type="match status" value="1"/>
</dbReference>
<reference evidence="4 5" key="1">
    <citation type="submission" date="2019-09" db="EMBL/GenBank/DDBJ databases">
        <authorList>
            <person name="Duangmal K."/>
            <person name="Teo W.F.A."/>
            <person name="Lipun K."/>
        </authorList>
    </citation>
    <scope>NUCLEOTIDE SEQUENCE [LARGE SCALE GENOMIC DNA]</scope>
    <source>
        <strain evidence="4 5">K1PN6</strain>
    </source>
</reference>
<dbReference type="PROSITE" id="PS50043">
    <property type="entry name" value="HTH_LUXR_2"/>
    <property type="match status" value="1"/>
</dbReference>
<evidence type="ECO:0000256" key="2">
    <source>
        <dbReference type="ARBA" id="ARBA00022840"/>
    </source>
</evidence>
<dbReference type="SUPFAM" id="SSF48452">
    <property type="entry name" value="TPR-like"/>
    <property type="match status" value="2"/>
</dbReference>
<dbReference type="RefSeq" id="WP_322621221.1">
    <property type="nucleotide sequence ID" value="NZ_VMNX01000230.1"/>
</dbReference>
<evidence type="ECO:0000256" key="1">
    <source>
        <dbReference type="ARBA" id="ARBA00022741"/>
    </source>
</evidence>
<dbReference type="SUPFAM" id="SSF46894">
    <property type="entry name" value="C-terminal effector domain of the bipartite response regulators"/>
    <property type="match status" value="1"/>
</dbReference>
<dbReference type="Gene3D" id="1.25.40.10">
    <property type="entry name" value="Tetratricopeptide repeat domain"/>
    <property type="match status" value="1"/>
</dbReference>
<keyword evidence="2" id="KW-0067">ATP-binding</keyword>
<dbReference type="GO" id="GO:0005737">
    <property type="term" value="C:cytoplasm"/>
    <property type="evidence" value="ECO:0007669"/>
    <property type="project" value="TreeGrafter"/>
</dbReference>
<keyword evidence="5" id="KW-1185">Reference proteome</keyword>
<dbReference type="InterPro" id="IPR027417">
    <property type="entry name" value="P-loop_NTPase"/>
</dbReference>
<protein>
    <submittedName>
        <fullName evidence="4">AAA family ATPase</fullName>
    </submittedName>
</protein>
<dbReference type="CDD" id="cd06170">
    <property type="entry name" value="LuxR_C_like"/>
    <property type="match status" value="1"/>
</dbReference>
<dbReference type="InterPro" id="IPR036388">
    <property type="entry name" value="WH-like_DNA-bd_sf"/>
</dbReference>
<dbReference type="GO" id="GO:0004016">
    <property type="term" value="F:adenylate cyclase activity"/>
    <property type="evidence" value="ECO:0007669"/>
    <property type="project" value="TreeGrafter"/>
</dbReference>
<dbReference type="AlphaFoldDB" id="A0A5N8X2Y6"/>